<dbReference type="Proteomes" id="UP000251576">
    <property type="component" value="Unassembled WGS sequence"/>
</dbReference>
<proteinExistence type="predicted"/>
<evidence type="ECO:0000313" key="3">
    <source>
        <dbReference type="Proteomes" id="UP000251576"/>
    </source>
</evidence>
<sequence>MCISRKENLSFEQVSSLFQYNKDNGLFFRNTGRGSYKREWTAGTRQTNGYMFFIIDGKKYLAHRLAFLLVHGRYPDGVIDHINGVRNDNRIENLRDVSQGQNTKNVKVSLARKMKFAGYHFDSSTGLWAAEAKVKRKRYHLGRFNSKEEAHQAYLDFMKKNEDQY</sequence>
<dbReference type="InterPro" id="IPR044925">
    <property type="entry name" value="His-Me_finger_sf"/>
</dbReference>
<dbReference type="EMBL" id="QMDH01000015">
    <property type="protein sequence ID" value="RAZ68077.1"/>
    <property type="molecule type" value="Genomic_DNA"/>
</dbReference>
<feature type="domain" description="HNH nuclease" evidence="1">
    <location>
        <begin position="60"/>
        <end position="102"/>
    </location>
</feature>
<dbReference type="Pfam" id="PF13392">
    <property type="entry name" value="HNH_3"/>
    <property type="match status" value="1"/>
</dbReference>
<dbReference type="AlphaFoldDB" id="A0A330GAW7"/>
<dbReference type="SUPFAM" id="SSF54171">
    <property type="entry name" value="DNA-binding domain"/>
    <property type="match status" value="1"/>
</dbReference>
<dbReference type="GO" id="GO:0003677">
    <property type="term" value="F:DNA binding"/>
    <property type="evidence" value="ECO:0007669"/>
    <property type="project" value="InterPro"/>
</dbReference>
<dbReference type="InterPro" id="IPR016177">
    <property type="entry name" value="DNA-bd_dom_sf"/>
</dbReference>
<dbReference type="SUPFAM" id="SSF54060">
    <property type="entry name" value="His-Me finger endonucleases"/>
    <property type="match status" value="1"/>
</dbReference>
<accession>A0A330GAW7</accession>
<dbReference type="Gene3D" id="3.90.75.20">
    <property type="match status" value="1"/>
</dbReference>
<protein>
    <recommendedName>
        <fullName evidence="1">HNH nuclease domain-containing protein</fullName>
    </recommendedName>
</protein>
<comment type="caution">
    <text evidence="2">The sequence shown here is derived from an EMBL/GenBank/DDBJ whole genome shotgun (WGS) entry which is preliminary data.</text>
</comment>
<name>A0A330GAW7_ENTCL</name>
<dbReference type="InterPro" id="IPR003615">
    <property type="entry name" value="HNH_nuc"/>
</dbReference>
<evidence type="ECO:0000259" key="1">
    <source>
        <dbReference type="Pfam" id="PF13392"/>
    </source>
</evidence>
<evidence type="ECO:0000313" key="2">
    <source>
        <dbReference type="EMBL" id="RAZ68077.1"/>
    </source>
</evidence>
<reference evidence="2 3" key="1">
    <citation type="submission" date="2018-06" db="EMBL/GenBank/DDBJ databases">
        <title>ACT-28, a chromosomally-encoded AmpC with carbapenemase activity from Enterobacter kobei.</title>
        <authorList>
            <person name="Jousset A.B."/>
            <person name="Oueslati S."/>
            <person name="Bernabeu S."/>
            <person name="Takissian J."/>
            <person name="Creton E."/>
            <person name="Vogel A."/>
            <person name="Cotellon G."/>
            <person name="Bonnin R.A."/>
            <person name="Dortet L."/>
            <person name="Naas T."/>
        </authorList>
    </citation>
    <scope>NUCLEOTIDE SEQUENCE [LARGE SCALE GENOMIC DNA]</scope>
    <source>
        <strain evidence="2 3">99B3</strain>
    </source>
</reference>
<organism evidence="2 3">
    <name type="scientific">Enterobacter cloacae</name>
    <dbReference type="NCBI Taxonomy" id="550"/>
    <lineage>
        <taxon>Bacteria</taxon>
        <taxon>Pseudomonadati</taxon>
        <taxon>Pseudomonadota</taxon>
        <taxon>Gammaproteobacteria</taxon>
        <taxon>Enterobacterales</taxon>
        <taxon>Enterobacteriaceae</taxon>
        <taxon>Enterobacter</taxon>
        <taxon>Enterobacter cloacae complex</taxon>
    </lineage>
</organism>
<gene>
    <name evidence="2" type="ORF">DP202_09885</name>
</gene>